<dbReference type="EMBL" id="LN854557">
    <property type="protein sequence ID" value="CRL44252.1"/>
    <property type="molecule type" value="Genomic_DNA"/>
</dbReference>
<gene>
    <name evidence="3" type="ORF">SGGMMB4_01264</name>
</gene>
<keyword evidence="2" id="KW-0812">Transmembrane</keyword>
<organism evidence="3 4">
    <name type="scientific">Sodalis glossinidius (strain morsitans)</name>
    <dbReference type="NCBI Taxonomy" id="343509"/>
    <lineage>
        <taxon>Bacteria</taxon>
        <taxon>Pseudomonadati</taxon>
        <taxon>Pseudomonadota</taxon>
        <taxon>Gammaproteobacteria</taxon>
        <taxon>Enterobacterales</taxon>
        <taxon>Bruguierivoracaceae</taxon>
        <taxon>Sodalis</taxon>
    </lineage>
</organism>
<evidence type="ECO:0000256" key="1">
    <source>
        <dbReference type="SAM" id="MobiDB-lite"/>
    </source>
</evidence>
<evidence type="ECO:0000256" key="2">
    <source>
        <dbReference type="SAM" id="Phobius"/>
    </source>
</evidence>
<proteinExistence type="predicted"/>
<keyword evidence="2" id="KW-0472">Membrane</keyword>
<protein>
    <submittedName>
        <fullName evidence="3">Uncharacterized protein</fullName>
    </submittedName>
</protein>
<sequence>MRQEQRYFLACYERRKKGEENKKMRKGKIIVASMILFCVVCFAAGVSYFLLINKIIVRNPRMHSESQRSFKSPGWAGPVKPTRARLTPSTTGGSLPVRSIWIVVHYCQTLPLKIHLNPV</sequence>
<accession>A0A193QGF6</accession>
<feature type="region of interest" description="Disordered" evidence="1">
    <location>
        <begin position="66"/>
        <end position="90"/>
    </location>
</feature>
<evidence type="ECO:0000313" key="4">
    <source>
        <dbReference type="Proteomes" id="UP000245838"/>
    </source>
</evidence>
<evidence type="ECO:0000313" key="3">
    <source>
        <dbReference type="EMBL" id="CRL44252.1"/>
    </source>
</evidence>
<keyword evidence="2" id="KW-1133">Transmembrane helix</keyword>
<name>A0A193QGF6_SODGM</name>
<reference evidence="3 4" key="1">
    <citation type="submission" date="2015-05" db="EMBL/GenBank/DDBJ databases">
        <authorList>
            <person name="Goodhead I."/>
        </authorList>
    </citation>
    <scope>NUCLEOTIDE SEQUENCE [LARGE SCALE GENOMIC DNA]</scope>
    <source>
        <strain evidence="4">morsitans</strain>
    </source>
</reference>
<feature type="transmembrane region" description="Helical" evidence="2">
    <location>
        <begin position="29"/>
        <end position="51"/>
    </location>
</feature>
<dbReference type="AlphaFoldDB" id="A0A193QGF6"/>
<dbReference type="Proteomes" id="UP000245838">
    <property type="component" value="Chromosome sggmmb4_Chromosome"/>
</dbReference>